<dbReference type="KEGG" id="fer:FNB15_05605"/>
<evidence type="ECO:0000313" key="2">
    <source>
        <dbReference type="Proteomes" id="UP000317496"/>
    </source>
</evidence>
<keyword evidence="2" id="KW-1185">Reference proteome</keyword>
<dbReference type="AlphaFoldDB" id="A0A516GZ66"/>
<dbReference type="EMBL" id="CP041636">
    <property type="protein sequence ID" value="QDO96785.1"/>
    <property type="molecule type" value="Genomic_DNA"/>
</dbReference>
<evidence type="ECO:0000313" key="1">
    <source>
        <dbReference type="EMBL" id="QDO96785.1"/>
    </source>
</evidence>
<proteinExistence type="predicted"/>
<name>A0A516GZ66_9PROT</name>
<dbReference type="OrthoDB" id="5438497at2"/>
<reference evidence="1 2" key="1">
    <citation type="submission" date="2019-07" db="EMBL/GenBank/DDBJ databases">
        <title>Genome sequencing for Ferrovibrio sp. K5.</title>
        <authorList>
            <person name="Park S.-J."/>
        </authorList>
    </citation>
    <scope>NUCLEOTIDE SEQUENCE [LARGE SCALE GENOMIC DNA]</scope>
    <source>
        <strain evidence="1 2">K5</strain>
    </source>
</reference>
<gene>
    <name evidence="1" type="ORF">FNB15_05605</name>
</gene>
<organism evidence="1 2">
    <name type="scientific">Ferrovibrio terrae</name>
    <dbReference type="NCBI Taxonomy" id="2594003"/>
    <lineage>
        <taxon>Bacteria</taxon>
        <taxon>Pseudomonadati</taxon>
        <taxon>Pseudomonadota</taxon>
        <taxon>Alphaproteobacteria</taxon>
        <taxon>Rhodospirillales</taxon>
        <taxon>Rhodospirillaceae</taxon>
        <taxon>Ferrovibrio</taxon>
    </lineage>
</organism>
<sequence length="636" mass="69956">MPKIAIAKNNFTAGEIAPDLWGRADLQGYANGAARLRNVILRPTGGVTRRPGLRHVWSLPGVAAVRLASFSFNTEQTYLLVFSPLKLHVFRDSERVYYGDAPWTMEQLPKLSWTQSADTLFLCHPEMRPQRITRMSHSDWKIENFIFAAEKDTGALFEPSFKFAKQDMTLVPSATSGTVSLTASDDFFLLAHVGTQLRIKKKAVRVDTVSTAKVAQVTVLQTLADTTATDDWEEAAFSPVRGWPVSPTLYQERLVFAGSRDLPNRIWMSKTSDIDNFDLGEALDDEGIEFALLTDQVDAIRSVVAGRHLQVFTTGGEWMVAGDPLTPSKVRADRQTRAGSYPDRTIPPRHVDGATLFVARNGRELREFLYTDIDQSYTAADLALLSSHVFDNPLDQDYAARDRLFLIVMGNGSIAALTVYRAQQVTAWTVFETAGVFRAIAVVEDRIYVAVIRNSEMQIEYFAADSFTDSHVATSGAVPQHDWGGLGHLNGAAVDIVADGKQQARRVVAGGMVTLSQPASQVEIGLPYTHEIRPLPAELGNGTMTSQGSPVRLVRAVFRLFATKALHVDIGRGLRALPFARSGEVLDAVPEAFSGDLEARGLGWRRGTEQPLWRIAQDVPQPCTLLSVITEVKGAD</sequence>
<protein>
    <submittedName>
        <fullName evidence="1">Uncharacterized protein</fullName>
    </submittedName>
</protein>
<dbReference type="Proteomes" id="UP000317496">
    <property type="component" value="Chromosome"/>
</dbReference>
<dbReference type="RefSeq" id="WP_144067766.1">
    <property type="nucleotide sequence ID" value="NZ_CP041636.1"/>
</dbReference>
<accession>A0A516GZ66</accession>